<organism evidence="2">
    <name type="scientific">Eutreptiella gymnastica</name>
    <dbReference type="NCBI Taxonomy" id="73025"/>
    <lineage>
        <taxon>Eukaryota</taxon>
        <taxon>Discoba</taxon>
        <taxon>Euglenozoa</taxon>
        <taxon>Euglenida</taxon>
        <taxon>Spirocuta</taxon>
        <taxon>Euglenophyceae</taxon>
        <taxon>Eutreptiales</taxon>
        <taxon>Eutreptiaceae</taxon>
        <taxon>Eutreptiella</taxon>
    </lineage>
</organism>
<dbReference type="AlphaFoldDB" id="A0A7S1NKE9"/>
<evidence type="ECO:0000256" key="1">
    <source>
        <dbReference type="SAM" id="MobiDB-lite"/>
    </source>
</evidence>
<protein>
    <submittedName>
        <fullName evidence="2">Uncharacterized protein</fullName>
    </submittedName>
</protein>
<reference evidence="2" key="1">
    <citation type="submission" date="2021-01" db="EMBL/GenBank/DDBJ databases">
        <authorList>
            <person name="Corre E."/>
            <person name="Pelletier E."/>
            <person name="Niang G."/>
            <person name="Scheremetjew M."/>
            <person name="Finn R."/>
            <person name="Kale V."/>
            <person name="Holt S."/>
            <person name="Cochrane G."/>
            <person name="Meng A."/>
            <person name="Brown T."/>
            <person name="Cohen L."/>
        </authorList>
    </citation>
    <scope>NUCLEOTIDE SEQUENCE</scope>
    <source>
        <strain evidence="2">NIES-381</strain>
    </source>
</reference>
<sequence length="157" mass="16142">MGHFPPLGVGPTADGAGSAPFVRQAHASVRWACTPPPAALPRGAHARPRIAPPHHIRFMLWAPSASGPAPLGTCSPLALGLPLRALALLRGLTSTPTTASPVHPHLPSTPRARDGPARWCAVCGLSAAPSPFNQTQSAPDSTIHTPCFQPSPKAGFS</sequence>
<dbReference type="EMBL" id="HBGA01101476">
    <property type="protein sequence ID" value="CAD9026673.1"/>
    <property type="molecule type" value="Transcribed_RNA"/>
</dbReference>
<accession>A0A7S1NKE9</accession>
<proteinExistence type="predicted"/>
<feature type="compositionally biased region" description="Polar residues" evidence="1">
    <location>
        <begin position="131"/>
        <end position="144"/>
    </location>
</feature>
<gene>
    <name evidence="2" type="ORF">EGYM00392_LOCUS37803</name>
</gene>
<name>A0A7S1NKE9_9EUGL</name>
<feature type="region of interest" description="Disordered" evidence="1">
    <location>
        <begin position="131"/>
        <end position="157"/>
    </location>
</feature>
<evidence type="ECO:0000313" key="2">
    <source>
        <dbReference type="EMBL" id="CAD9026673.1"/>
    </source>
</evidence>